<feature type="region of interest" description="Disordered" evidence="2">
    <location>
        <begin position="255"/>
        <end position="287"/>
    </location>
</feature>
<dbReference type="InterPro" id="IPR039556">
    <property type="entry name" value="ICL/PEPM"/>
</dbReference>
<evidence type="ECO:0000313" key="3">
    <source>
        <dbReference type="EMBL" id="SEG89413.1"/>
    </source>
</evidence>
<dbReference type="Gene3D" id="3.20.20.60">
    <property type="entry name" value="Phosphoenolpyruvate-binding domains"/>
    <property type="match status" value="1"/>
</dbReference>
<dbReference type="CDD" id="cd00377">
    <property type="entry name" value="ICL_PEPM"/>
    <property type="match status" value="1"/>
</dbReference>
<proteinExistence type="inferred from homology"/>
<keyword evidence="3" id="KW-0670">Pyruvate</keyword>
<dbReference type="Proteomes" id="UP000236723">
    <property type="component" value="Unassembled WGS sequence"/>
</dbReference>
<protein>
    <submittedName>
        <fullName evidence="3">Phosphoenolpyruvate mutase</fullName>
    </submittedName>
</protein>
<dbReference type="AlphaFoldDB" id="A0A1H6DXH6"/>
<dbReference type="Pfam" id="PF13714">
    <property type="entry name" value="PEP_mutase"/>
    <property type="match status" value="1"/>
</dbReference>
<gene>
    <name evidence="3" type="ORF">SAMN04489712_12387</name>
</gene>
<dbReference type="GO" id="GO:0003824">
    <property type="term" value="F:catalytic activity"/>
    <property type="evidence" value="ECO:0007669"/>
    <property type="project" value="InterPro"/>
</dbReference>
<evidence type="ECO:0000256" key="2">
    <source>
        <dbReference type="SAM" id="MobiDB-lite"/>
    </source>
</evidence>
<dbReference type="PANTHER" id="PTHR42905:SF7">
    <property type="entry name" value="PHOSPHOENOLPYRUVATE PHOSPHOMUTASE"/>
    <property type="match status" value="1"/>
</dbReference>
<dbReference type="SUPFAM" id="SSF51621">
    <property type="entry name" value="Phosphoenolpyruvate/pyruvate domain"/>
    <property type="match status" value="1"/>
</dbReference>
<name>A0A1H6DXH6_9ACTN</name>
<evidence type="ECO:0000256" key="1">
    <source>
        <dbReference type="ARBA" id="ARBA00038455"/>
    </source>
</evidence>
<comment type="similarity">
    <text evidence="1">Belongs to the isocitrate lyase/PEP mutase superfamily. PEP mutase family.</text>
</comment>
<reference evidence="4" key="1">
    <citation type="submission" date="2016-10" db="EMBL/GenBank/DDBJ databases">
        <authorList>
            <person name="Varghese N."/>
            <person name="Submissions S."/>
        </authorList>
    </citation>
    <scope>NUCLEOTIDE SEQUENCE [LARGE SCALE GENOMIC DNA]</scope>
    <source>
        <strain evidence="4">DSM 43163</strain>
    </source>
</reference>
<dbReference type="InterPro" id="IPR040442">
    <property type="entry name" value="Pyrv_kinase-like_dom_sf"/>
</dbReference>
<keyword evidence="4" id="KW-1185">Reference proteome</keyword>
<dbReference type="InterPro" id="IPR015813">
    <property type="entry name" value="Pyrv/PenolPyrv_kinase-like_dom"/>
</dbReference>
<evidence type="ECO:0000313" key="4">
    <source>
        <dbReference type="Proteomes" id="UP000236723"/>
    </source>
</evidence>
<organism evidence="3 4">
    <name type="scientific">Thermomonospora echinospora</name>
    <dbReference type="NCBI Taxonomy" id="1992"/>
    <lineage>
        <taxon>Bacteria</taxon>
        <taxon>Bacillati</taxon>
        <taxon>Actinomycetota</taxon>
        <taxon>Actinomycetes</taxon>
        <taxon>Streptosporangiales</taxon>
        <taxon>Thermomonosporaceae</taxon>
        <taxon>Thermomonospora</taxon>
    </lineage>
</organism>
<feature type="compositionally biased region" description="Low complexity" evidence="2">
    <location>
        <begin position="255"/>
        <end position="267"/>
    </location>
</feature>
<dbReference type="OrthoDB" id="9771433at2"/>
<dbReference type="PANTHER" id="PTHR42905">
    <property type="entry name" value="PHOSPHOENOLPYRUVATE CARBOXYLASE"/>
    <property type="match status" value="1"/>
</dbReference>
<accession>A0A1H6DXH6</accession>
<dbReference type="EMBL" id="FNVO01000023">
    <property type="protein sequence ID" value="SEG89413.1"/>
    <property type="molecule type" value="Genomic_DNA"/>
</dbReference>
<sequence>MTARLAQRNGFGAVWASGFSLATSHAVPDASVLSMSESLAAVRMMRAATDLPIIADCDTGFEDTADITSLVQSYEAAGVSAVCIEDKAFPKYNSFLSAPQTLETTSVFSAKIEAAKKAQRGTGFMVAARTEAFIAGLGARQAIARAEAYVNAGADMILVHSKASSPHEIYEFMELWDHRSPVAVIPTSYHGVTIDELGSAGIAMVIYAHHAMRAAARAVNMALRSIIDAGTTTHIEKDLATLQEVFEIQGATGLRGSRSAGGEAGSRTRNASKNFISPGDGTGRDTV</sequence>